<gene>
    <name evidence="2" type="ORF">DGD08_17400</name>
</gene>
<protein>
    <submittedName>
        <fullName evidence="2">Uncharacterized protein</fullName>
    </submittedName>
</protein>
<feature type="signal peptide" evidence="1">
    <location>
        <begin position="1"/>
        <end position="39"/>
    </location>
</feature>
<reference evidence="2 3" key="1">
    <citation type="journal article" date="2018" name="Nat. Biotechnol.">
        <title>A standardized bacterial taxonomy based on genome phylogeny substantially revises the tree of life.</title>
        <authorList>
            <person name="Parks D.H."/>
            <person name="Chuvochina M."/>
            <person name="Waite D.W."/>
            <person name="Rinke C."/>
            <person name="Skarshewski A."/>
            <person name="Chaumeil P.A."/>
            <person name="Hugenholtz P."/>
        </authorList>
    </citation>
    <scope>NUCLEOTIDE SEQUENCE [LARGE SCALE GENOMIC DNA]</scope>
    <source>
        <strain evidence="2">UBA8844</strain>
    </source>
</reference>
<dbReference type="EMBL" id="DPIY01000012">
    <property type="protein sequence ID" value="HCT58979.1"/>
    <property type="molecule type" value="Genomic_DNA"/>
</dbReference>
<organism evidence="2 3">
    <name type="scientific">Gemmatimonas aurantiaca</name>
    <dbReference type="NCBI Taxonomy" id="173480"/>
    <lineage>
        <taxon>Bacteria</taxon>
        <taxon>Pseudomonadati</taxon>
        <taxon>Gemmatimonadota</taxon>
        <taxon>Gemmatimonadia</taxon>
        <taxon>Gemmatimonadales</taxon>
        <taxon>Gemmatimonadaceae</taxon>
        <taxon>Gemmatimonas</taxon>
    </lineage>
</organism>
<proteinExistence type="predicted"/>
<evidence type="ECO:0000256" key="1">
    <source>
        <dbReference type="SAM" id="SignalP"/>
    </source>
</evidence>
<name>A0A3D4VCY2_9BACT</name>
<comment type="caution">
    <text evidence="2">The sequence shown here is derived from an EMBL/GenBank/DDBJ whole genome shotgun (WGS) entry which is preliminary data.</text>
</comment>
<evidence type="ECO:0000313" key="2">
    <source>
        <dbReference type="EMBL" id="HCT58979.1"/>
    </source>
</evidence>
<evidence type="ECO:0000313" key="3">
    <source>
        <dbReference type="Proteomes" id="UP000264071"/>
    </source>
</evidence>
<dbReference type="AlphaFoldDB" id="A0A3D4VCY2"/>
<dbReference type="Proteomes" id="UP000264071">
    <property type="component" value="Unassembled WGS sequence"/>
</dbReference>
<keyword evidence="1" id="KW-0732">Signal</keyword>
<accession>A0A3D4VCY2</accession>
<feature type="chain" id="PRO_5017752689" evidence="1">
    <location>
        <begin position="40"/>
        <end position="307"/>
    </location>
</feature>
<sequence>MTNSTPWIVSNARMRSRRALLFPLLALGSAVLVTGCASAPKPAEVPSTPVQMAPPEPVAPAPTDGMTPAFTEAFAAADLRARSIAFYQQCVPTVARLRAAGRFGAAARAPRAIFCERDAEGVPIGGVFDVDSAFKAPRGLTAVRLDGDRPKYTGILDTAAIVSRAKLARDVNKVVTPVWAKLKRPFTVVPVTVASGTHEAWVIPRATRAGFFVMGGDAAYVSAATGVSQTVDHTKTWMQIALPARGQVRITSAEPSVAAVTDLASARYYTELGRDVTVTTAAATSTLVPGLDPTTGARVVWKHQPIR</sequence>